<proteinExistence type="predicted"/>
<organism evidence="3 4">
    <name type="scientific">Nocardioides alpinus</name>
    <dbReference type="NCBI Taxonomy" id="748909"/>
    <lineage>
        <taxon>Bacteria</taxon>
        <taxon>Bacillati</taxon>
        <taxon>Actinomycetota</taxon>
        <taxon>Actinomycetes</taxon>
        <taxon>Propionibacteriales</taxon>
        <taxon>Nocardioidaceae</taxon>
        <taxon>Nocardioides</taxon>
    </lineage>
</organism>
<dbReference type="GO" id="GO:0005886">
    <property type="term" value="C:plasma membrane"/>
    <property type="evidence" value="ECO:0007669"/>
    <property type="project" value="TreeGrafter"/>
</dbReference>
<dbReference type="PANTHER" id="PTHR34989:SF1">
    <property type="entry name" value="PROTEIN HDED"/>
    <property type="match status" value="1"/>
</dbReference>
<dbReference type="Pfam" id="PF03729">
    <property type="entry name" value="DUF308"/>
    <property type="match status" value="1"/>
</dbReference>
<dbReference type="PANTHER" id="PTHR34989">
    <property type="entry name" value="PROTEIN HDED"/>
    <property type="match status" value="1"/>
</dbReference>
<dbReference type="STRING" id="748909.SAMN05192575_11160"/>
<evidence type="ECO:0000313" key="4">
    <source>
        <dbReference type="Proteomes" id="UP000199113"/>
    </source>
</evidence>
<protein>
    <submittedName>
        <fullName evidence="2">Sulfate permease</fullName>
    </submittedName>
    <submittedName>
        <fullName evidence="3">Uncharacterized membrane protein HdeD, DUF308 family</fullName>
    </submittedName>
</protein>
<reference evidence="3" key="1">
    <citation type="submission" date="2016-10" db="EMBL/GenBank/DDBJ databases">
        <authorList>
            <person name="de Groot N.N."/>
        </authorList>
    </citation>
    <scope>NUCLEOTIDE SEQUENCE [LARGE SCALE GENOMIC DNA]</scope>
    <source>
        <strain evidence="3">CGMCC 1.10697</strain>
    </source>
</reference>
<dbReference type="AlphaFoldDB" id="A0A1I1AVQ2"/>
<keyword evidence="5" id="KW-1185">Reference proteome</keyword>
<sequence length="188" mass="19332">MASETKGRAAVDLLLGGLQVLVGIIILGHTVTATALSLLFVGWLLLATGIFIVFLAVFQIGKDGIWTALLGGGLMTVLGLLFLRHTGAAALTVTLAAGSLFLVVGIARLAASFQDPEHRWSLVFGGAVSAVLGLIILFNIVAATFTLLGVLLGVQVVTEGLMTMVFGREAKRFAAASPSDTEASTAPA</sequence>
<feature type="transmembrane region" description="Helical" evidence="1">
    <location>
        <begin position="12"/>
        <end position="31"/>
    </location>
</feature>
<feature type="transmembrane region" description="Helical" evidence="1">
    <location>
        <begin position="37"/>
        <end position="58"/>
    </location>
</feature>
<dbReference type="RefSeq" id="WP_091200882.1">
    <property type="nucleotide sequence ID" value="NZ_FOKC01000011.1"/>
</dbReference>
<evidence type="ECO:0000313" key="5">
    <source>
        <dbReference type="Proteomes" id="UP000233565"/>
    </source>
</evidence>
<accession>A0A1I1AVQ2</accession>
<evidence type="ECO:0000313" key="3">
    <source>
        <dbReference type="EMBL" id="SFB42159.1"/>
    </source>
</evidence>
<dbReference type="InterPro" id="IPR052712">
    <property type="entry name" value="Acid_resist_chaperone_HdeD"/>
</dbReference>
<dbReference type="EMBL" id="PJBV01000016">
    <property type="protein sequence ID" value="PKH40933.1"/>
    <property type="molecule type" value="Genomic_DNA"/>
</dbReference>
<dbReference type="InterPro" id="IPR005325">
    <property type="entry name" value="DUF308_memb"/>
</dbReference>
<dbReference type="Proteomes" id="UP000233565">
    <property type="component" value="Unassembled WGS sequence"/>
</dbReference>
<reference evidence="2 5" key="2">
    <citation type="submission" date="2017-12" db="EMBL/GenBank/DDBJ databases">
        <title>Pharmacopeia of the Arctic Ocean.</title>
        <authorList>
            <person name="Collins E."/>
            <person name="Ducluzeau A.-L."/>
        </authorList>
    </citation>
    <scope>NUCLEOTIDE SEQUENCE [LARGE SCALE GENOMIC DNA]</scope>
    <source>
        <strain evidence="2 5">DSM 23325</strain>
    </source>
</reference>
<name>A0A1I1AVQ2_9ACTN</name>
<evidence type="ECO:0000256" key="1">
    <source>
        <dbReference type="SAM" id="Phobius"/>
    </source>
</evidence>
<keyword evidence="1" id="KW-0812">Transmembrane</keyword>
<gene>
    <name evidence="2" type="ORF">CXG46_10760</name>
    <name evidence="3" type="ORF">SAMN05192575_11160</name>
</gene>
<dbReference type="OrthoDB" id="5198585at2"/>
<dbReference type="EMBL" id="FOKC01000011">
    <property type="protein sequence ID" value="SFB42159.1"/>
    <property type="molecule type" value="Genomic_DNA"/>
</dbReference>
<evidence type="ECO:0000313" key="2">
    <source>
        <dbReference type="EMBL" id="PKH40933.1"/>
    </source>
</evidence>
<feature type="transmembrane region" description="Helical" evidence="1">
    <location>
        <begin position="89"/>
        <end position="110"/>
    </location>
</feature>
<keyword evidence="1" id="KW-1133">Transmembrane helix</keyword>
<feature type="transmembrane region" description="Helical" evidence="1">
    <location>
        <begin position="65"/>
        <end position="83"/>
    </location>
</feature>
<dbReference type="Proteomes" id="UP000199113">
    <property type="component" value="Unassembled WGS sequence"/>
</dbReference>
<keyword evidence="1" id="KW-0472">Membrane</keyword>